<dbReference type="GO" id="GO:0070403">
    <property type="term" value="F:NAD+ binding"/>
    <property type="evidence" value="ECO:0007669"/>
    <property type="project" value="UniProtKB-UniRule"/>
</dbReference>
<comment type="similarity">
    <text evidence="4">Belongs to the sirtuin family. Class U subfamily.</text>
</comment>
<feature type="binding site" evidence="4">
    <location>
        <position position="106"/>
    </location>
    <ligand>
        <name>nicotinamide</name>
        <dbReference type="ChEBI" id="CHEBI:17154"/>
    </ligand>
</feature>
<keyword evidence="8" id="KW-1185">Reference proteome</keyword>
<feature type="binding site" evidence="4">
    <location>
        <position position="107"/>
    </location>
    <ligand>
        <name>NAD(+)</name>
        <dbReference type="ChEBI" id="CHEBI:57540"/>
    </ligand>
</feature>
<evidence type="ECO:0000256" key="2">
    <source>
        <dbReference type="ARBA" id="ARBA00022679"/>
    </source>
</evidence>
<keyword evidence="4 5" id="KW-0862">Zinc</keyword>
<dbReference type="Pfam" id="PF02146">
    <property type="entry name" value="SIR2"/>
    <property type="match status" value="1"/>
</dbReference>
<feature type="binding site" evidence="4">
    <location>
        <position position="36"/>
    </location>
    <ligand>
        <name>NAD(+)</name>
        <dbReference type="ChEBI" id="CHEBI:57540"/>
    </ligand>
</feature>
<dbReference type="InterPro" id="IPR028628">
    <property type="entry name" value="Sirtuin_class_U"/>
</dbReference>
<feature type="binding site" evidence="4 5">
    <location>
        <position position="151"/>
    </location>
    <ligand>
        <name>Zn(2+)</name>
        <dbReference type="ChEBI" id="CHEBI:29105"/>
    </ligand>
</feature>
<dbReference type="PANTHER" id="PTHR11085">
    <property type="entry name" value="NAD-DEPENDENT PROTEIN DEACYLASE SIRTUIN-5, MITOCHONDRIAL-RELATED"/>
    <property type="match status" value="1"/>
</dbReference>
<dbReference type="InterPro" id="IPR026590">
    <property type="entry name" value="Ssirtuin_cat_dom"/>
</dbReference>
<feature type="binding site" evidence="4">
    <location>
        <position position="193"/>
    </location>
    <ligand>
        <name>NAD(+)</name>
        <dbReference type="ChEBI" id="CHEBI:57540"/>
    </ligand>
</feature>
<feature type="domain" description="Deacetylase sirtuin-type" evidence="6">
    <location>
        <begin position="1"/>
        <end position="244"/>
    </location>
</feature>
<dbReference type="Gene3D" id="3.40.50.1220">
    <property type="entry name" value="TPP-binding domain"/>
    <property type="match status" value="1"/>
</dbReference>
<dbReference type="HOGENOM" id="CLU_023643_3_0_9"/>
<sequence>MNPEMEKFYSMIKNSNNIVFLGGAGVSTESNIPDFRSNTGLYNMHIGNFSAEEILSSPFFFEHTKEFYEFYNDKMIYKDAKPNNAHLALAKLEELGKLKAIITQNIDGLHQLAGSRNVLELHGSVLHNHCTGCGKYYSLDDIYPISDIPFCKDCGNIIKPDVTLYQEALNMSVFEKAIYYIEHTDILIVGGTSLVVYPAASLVRYYKNNKLVLINRDETTYDSMANLIFRDSIGDVLSRIVSQL</sequence>
<keyword evidence="2 4" id="KW-0808">Transferase</keyword>
<dbReference type="InterPro" id="IPR026591">
    <property type="entry name" value="Sirtuin_cat_small_dom_sf"/>
</dbReference>
<dbReference type="AlphaFoldDB" id="D6GSE4"/>
<feature type="binding site" evidence="4">
    <location>
        <position position="35"/>
    </location>
    <ligand>
        <name>nicotinamide</name>
        <dbReference type="ChEBI" id="CHEBI:17154"/>
    </ligand>
</feature>
<feature type="binding site" evidence="4">
    <location>
        <position position="192"/>
    </location>
    <ligand>
        <name>NAD(+)</name>
        <dbReference type="ChEBI" id="CHEBI:57540"/>
    </ligand>
</feature>
<dbReference type="SUPFAM" id="SSF52467">
    <property type="entry name" value="DHS-like NAD/FAD-binding domain"/>
    <property type="match status" value="1"/>
</dbReference>
<comment type="cofactor">
    <cofactor evidence="4">
        <name>Zn(2+)</name>
        <dbReference type="ChEBI" id="CHEBI:29105"/>
    </cofactor>
    <text evidence="4">Binds 1 zinc ion per subunit.</text>
</comment>
<feature type="binding site" evidence="4">
    <location>
        <position position="107"/>
    </location>
    <ligand>
        <name>nicotinamide</name>
        <dbReference type="ChEBI" id="CHEBI:17154"/>
    </ligand>
</feature>
<dbReference type="RefSeq" id="WP_014261810.1">
    <property type="nucleotide sequence ID" value="NC_016630.1"/>
</dbReference>
<feature type="binding site" evidence="4">
    <location>
        <position position="24"/>
    </location>
    <ligand>
        <name>NAD(+)</name>
        <dbReference type="ChEBI" id="CHEBI:57540"/>
    </ligand>
</feature>
<reference evidence="8" key="1">
    <citation type="submission" date="2010-12" db="EMBL/GenBank/DDBJ databases">
        <title>The genome sequence of Filifactor alocis strain ATCC 35896.</title>
        <authorList>
            <consortium name="The Broad Institute Genome Sequencing Platform"/>
            <person name="Ward D."/>
            <person name="Earl A."/>
            <person name="Feldgarden M."/>
            <person name="Young S.K."/>
            <person name="Gargeya S."/>
            <person name="Zeng Q."/>
            <person name="Alvarado L."/>
            <person name="Berlin A."/>
            <person name="Bochicchio J."/>
            <person name="Chapman S.B."/>
            <person name="Chen Z."/>
            <person name="Freedman E."/>
            <person name="Gellesch M."/>
            <person name="Goldberg J."/>
            <person name="Griggs A."/>
            <person name="Gujja S."/>
            <person name="Heilman E."/>
            <person name="Heiman D."/>
            <person name="Howarth C."/>
            <person name="Mehta T."/>
            <person name="Neiman D."/>
            <person name="Pearson M."/>
            <person name="Roberts A."/>
            <person name="Saif S."/>
            <person name="Shea T."/>
            <person name="Shenoy N."/>
            <person name="Sisk P."/>
            <person name="Stolte C."/>
            <person name="Sykes S."/>
            <person name="White J."/>
            <person name="Yandava C."/>
            <person name="Izard J."/>
            <person name="Blanton J.M."/>
            <person name="Baranova O.V."/>
            <person name="Tanner A.C."/>
            <person name="Dewhirst F.E."/>
            <person name="Haas B."/>
            <person name="Nusbaum C."/>
            <person name="Birren B."/>
        </authorList>
    </citation>
    <scope>NUCLEOTIDE SEQUENCE [LARGE SCALE GENOMIC DNA]</scope>
    <source>
        <strain evidence="8">ATCC 35896 / D40 B5</strain>
    </source>
</reference>
<feature type="binding site" evidence="4">
    <location>
        <position position="28"/>
    </location>
    <ligand>
        <name>NAD(+)</name>
        <dbReference type="ChEBI" id="CHEBI:57540"/>
    </ligand>
</feature>
<dbReference type="GO" id="GO:0005737">
    <property type="term" value="C:cytoplasm"/>
    <property type="evidence" value="ECO:0007669"/>
    <property type="project" value="UniProtKB-SubCell"/>
</dbReference>
<evidence type="ECO:0000313" key="7">
    <source>
        <dbReference type="EMBL" id="EFE28585.2"/>
    </source>
</evidence>
<comment type="subcellular location">
    <subcellularLocation>
        <location evidence="4">Cytoplasm</location>
    </subcellularLocation>
</comment>
<dbReference type="InterPro" id="IPR029035">
    <property type="entry name" value="DHS-like_NAD/FAD-binding_dom"/>
</dbReference>
<evidence type="ECO:0000256" key="1">
    <source>
        <dbReference type="ARBA" id="ARBA00022490"/>
    </source>
</evidence>
<dbReference type="HAMAP" id="MF_01968">
    <property type="entry name" value="Sirtuin_ClassU"/>
    <property type="match status" value="1"/>
</dbReference>
<evidence type="ECO:0000259" key="6">
    <source>
        <dbReference type="PROSITE" id="PS50305"/>
    </source>
</evidence>
<dbReference type="Gene3D" id="3.30.1600.10">
    <property type="entry name" value="SIR2/SIRT2 'Small Domain"/>
    <property type="match status" value="1"/>
</dbReference>
<dbReference type="PATRIC" id="fig|546269.5.peg.148"/>
<dbReference type="CDD" id="cd01407">
    <property type="entry name" value="SIR2-fam"/>
    <property type="match status" value="1"/>
</dbReference>
<evidence type="ECO:0000256" key="3">
    <source>
        <dbReference type="ARBA" id="ARBA00023027"/>
    </source>
</evidence>
<dbReference type="EMBL" id="CP002390">
    <property type="protein sequence ID" value="EFE28585.2"/>
    <property type="molecule type" value="Genomic_DNA"/>
</dbReference>
<dbReference type="KEGG" id="faa:HMPREF0389_00502"/>
<comment type="function">
    <text evidence="4">NAD-dependent protein deacetylase which modulates the activities of several enzymes which are inactive in their acetylated form.</text>
</comment>
<evidence type="ECO:0000313" key="8">
    <source>
        <dbReference type="Proteomes" id="UP000007468"/>
    </source>
</evidence>
<dbReference type="EC" id="2.3.1.286" evidence="4"/>
<organism evidence="7 8">
    <name type="scientific">Filifactor alocis (strain ATCC 35896 / CCUG 47790 / D40 B5)</name>
    <name type="common">Fusobacterium alocis</name>
    <dbReference type="NCBI Taxonomy" id="546269"/>
    <lineage>
        <taxon>Bacteria</taxon>
        <taxon>Bacillati</taxon>
        <taxon>Bacillota</taxon>
        <taxon>Clostridia</taxon>
        <taxon>Peptostreptococcales</taxon>
        <taxon>Filifactoraceae</taxon>
        <taxon>Filifactor</taxon>
    </lineage>
</organism>
<feature type="binding site" evidence="4 5">
    <location>
        <position position="154"/>
    </location>
    <ligand>
        <name>Zn(2+)</name>
        <dbReference type="ChEBI" id="CHEBI:29105"/>
    </ligand>
</feature>
<keyword evidence="3 4" id="KW-0520">NAD</keyword>
<dbReference type="GO" id="GO:0008270">
    <property type="term" value="F:zinc ion binding"/>
    <property type="evidence" value="ECO:0007669"/>
    <property type="project" value="UniProtKB-UniRule"/>
</dbReference>
<dbReference type="Proteomes" id="UP000007468">
    <property type="component" value="Chromosome"/>
</dbReference>
<evidence type="ECO:0000256" key="4">
    <source>
        <dbReference type="HAMAP-Rule" id="MF_01968"/>
    </source>
</evidence>
<keyword evidence="4 5" id="KW-0479">Metal-binding</keyword>
<dbReference type="eggNOG" id="COG0846">
    <property type="taxonomic scope" value="Bacteria"/>
</dbReference>
<dbReference type="InterPro" id="IPR003000">
    <property type="entry name" value="Sirtuin"/>
</dbReference>
<dbReference type="InterPro" id="IPR050134">
    <property type="entry name" value="NAD-dep_sirtuin_deacylases"/>
</dbReference>
<keyword evidence="1 4" id="KW-0963">Cytoplasm</keyword>
<dbReference type="GO" id="GO:0017136">
    <property type="term" value="F:histone deacetylase activity, NAD-dependent"/>
    <property type="evidence" value="ECO:0007669"/>
    <property type="project" value="TreeGrafter"/>
</dbReference>
<feature type="binding site" evidence="4">
    <location>
        <position position="215"/>
    </location>
    <ligand>
        <name>NAD(+)</name>
        <dbReference type="ChEBI" id="CHEBI:57540"/>
    </ligand>
</feature>
<accession>D6GSE4</accession>
<protein>
    <recommendedName>
        <fullName evidence="4">NAD-dependent protein deacetylase</fullName>
        <ecNumber evidence="4">2.3.1.286</ecNumber>
    </recommendedName>
    <alternativeName>
        <fullName evidence="4">Regulatory protein SIR2 homolog</fullName>
    </alternativeName>
</protein>
<dbReference type="STRING" id="546269.HMPREF0389_00502"/>
<comment type="catalytic activity">
    <reaction evidence="4">
        <text>N(6)-acetyl-L-lysyl-[protein] + NAD(+) + H2O = 2''-O-acetyl-ADP-D-ribose + nicotinamide + L-lysyl-[protein]</text>
        <dbReference type="Rhea" id="RHEA:43636"/>
        <dbReference type="Rhea" id="RHEA-COMP:9752"/>
        <dbReference type="Rhea" id="RHEA-COMP:10731"/>
        <dbReference type="ChEBI" id="CHEBI:15377"/>
        <dbReference type="ChEBI" id="CHEBI:17154"/>
        <dbReference type="ChEBI" id="CHEBI:29969"/>
        <dbReference type="ChEBI" id="CHEBI:57540"/>
        <dbReference type="ChEBI" id="CHEBI:61930"/>
        <dbReference type="ChEBI" id="CHEBI:83767"/>
        <dbReference type="EC" id="2.3.1.286"/>
    </reaction>
</comment>
<gene>
    <name evidence="4" type="primary">cobB</name>
    <name evidence="7" type="ordered locus">HMPREF0389_00502</name>
</gene>
<proteinExistence type="inferred from homology"/>
<dbReference type="PROSITE" id="PS50305">
    <property type="entry name" value="SIRTUIN"/>
    <property type="match status" value="1"/>
</dbReference>
<feature type="binding site" evidence="4">
    <location>
        <position position="233"/>
    </location>
    <ligand>
        <name>NAD(+)</name>
        <dbReference type="ChEBI" id="CHEBI:57540"/>
    </ligand>
</feature>
<feature type="binding site" evidence="4 5">
    <location>
        <position position="133"/>
    </location>
    <ligand>
        <name>Zn(2+)</name>
        <dbReference type="ChEBI" id="CHEBI:29105"/>
    </ligand>
</feature>
<dbReference type="NCBIfam" id="NF001752">
    <property type="entry name" value="PRK00481.1-1"/>
    <property type="match status" value="1"/>
</dbReference>
<feature type="binding site" evidence="4">
    <location>
        <position position="104"/>
    </location>
    <ligand>
        <name>NAD(+)</name>
        <dbReference type="ChEBI" id="CHEBI:57540"/>
    </ligand>
</feature>
<feature type="binding site" evidence="4">
    <location>
        <position position="35"/>
    </location>
    <ligand>
        <name>NAD(+)</name>
        <dbReference type="ChEBI" id="CHEBI:57540"/>
    </ligand>
</feature>
<feature type="binding site" evidence="4">
    <location>
        <position position="122"/>
    </location>
    <ligand>
        <name>NAD(+)</name>
        <dbReference type="ChEBI" id="CHEBI:57540"/>
    </ligand>
</feature>
<evidence type="ECO:0000256" key="5">
    <source>
        <dbReference type="PROSITE-ProRule" id="PRU00236"/>
    </source>
</evidence>
<comment type="caution">
    <text evidence="4">Lacks conserved residue(s) required for the propagation of feature annotation.</text>
</comment>
<feature type="active site" description="Proton acceptor" evidence="4 5">
    <location>
        <position position="122"/>
    </location>
</feature>
<dbReference type="PANTHER" id="PTHR11085:SF4">
    <property type="entry name" value="NAD-DEPENDENT PROTEIN DEACYLASE"/>
    <property type="match status" value="1"/>
</dbReference>
<name>D6GSE4_FILAD</name>
<feature type="binding site" evidence="4">
    <location>
        <position position="106"/>
    </location>
    <ligand>
        <name>NAD(+)</name>
        <dbReference type="ChEBI" id="CHEBI:57540"/>
    </ligand>
</feature>
<feature type="binding site" evidence="4 5">
    <location>
        <position position="130"/>
    </location>
    <ligand>
        <name>Zn(2+)</name>
        <dbReference type="ChEBI" id="CHEBI:29105"/>
    </ligand>
</feature>